<dbReference type="OrthoDB" id="9844284at2"/>
<evidence type="ECO:0000313" key="1">
    <source>
        <dbReference type="EMBL" id="APJ04907.1"/>
    </source>
</evidence>
<gene>
    <name evidence="1" type="ORF">AXG55_13795</name>
</gene>
<protein>
    <submittedName>
        <fullName evidence="1">Uncharacterized protein</fullName>
    </submittedName>
</protein>
<dbReference type="STRING" id="1915309.AXG55_13795"/>
<dbReference type="RefSeq" id="WP_148698667.1">
    <property type="nucleotide sequence ID" value="NZ_CP017834.1"/>
</dbReference>
<keyword evidence="2" id="KW-1185">Reference proteome</keyword>
<sequence length="198" mass="22223">MNLKNVILSLSIIVFIGLISLKVQASEKLTKISEETNSKQFNEKDVAKNFSRGESFIQGGVTYTVYPELKAEFNKKNEKEVPSQGNKSNIVMSNKSFTIYNADGHGKKESPSKGNQIVLNENSESFGILSGIIIVKMKNNSLFNDSSFEIVKSYPKLGYYLIKIPNGFKIQDTLNKIQKNNNVEDTTVEVIENFKEPL</sequence>
<reference evidence="1 2" key="1">
    <citation type="submission" date="2016-10" db="EMBL/GenBank/DDBJ databases">
        <title>Silvanigrella aquatica sp. nov., isolated from a freshwater lake located in the Black Forest, Germany, description of Silvanigrellaceae fam. nov., Silvanigrellales ord. nov., reclassification of the order Bdellovibrionales in the class Oligoflexia, reclassification of the families Bacteriovoracaceae and Halobacteriovoraceae in the new order Bacteriovoracales ord. nov., and reclassification of the family Pseudobacteriovoracaceae in the order Oligoflexiales.</title>
        <authorList>
            <person name="Hahn M.W."/>
            <person name="Schmidt J."/>
            <person name="Koll U."/>
            <person name="Rohde M."/>
            <person name="Verbag S."/>
            <person name="Pitt A."/>
            <person name="Nakai R."/>
            <person name="Naganuma T."/>
            <person name="Lang E."/>
        </authorList>
    </citation>
    <scope>NUCLEOTIDE SEQUENCE [LARGE SCALE GENOMIC DNA]</scope>
    <source>
        <strain evidence="1 2">MWH-Nonnen-W8red</strain>
    </source>
</reference>
<evidence type="ECO:0000313" key="2">
    <source>
        <dbReference type="Proteomes" id="UP000184731"/>
    </source>
</evidence>
<dbReference type="AlphaFoldDB" id="A0A1L4D407"/>
<accession>A0A1L4D407</accession>
<dbReference type="Proteomes" id="UP000184731">
    <property type="component" value="Chromosome"/>
</dbReference>
<name>A0A1L4D407_9BACT</name>
<proteinExistence type="predicted"/>
<dbReference type="KEGG" id="saqi:AXG55_13795"/>
<organism evidence="1 2">
    <name type="scientific">Silvanigrella aquatica</name>
    <dbReference type="NCBI Taxonomy" id="1915309"/>
    <lineage>
        <taxon>Bacteria</taxon>
        <taxon>Pseudomonadati</taxon>
        <taxon>Bdellovibrionota</taxon>
        <taxon>Oligoflexia</taxon>
        <taxon>Silvanigrellales</taxon>
        <taxon>Silvanigrellaceae</taxon>
        <taxon>Silvanigrella</taxon>
    </lineage>
</organism>
<dbReference type="EMBL" id="CP017834">
    <property type="protein sequence ID" value="APJ04907.1"/>
    <property type="molecule type" value="Genomic_DNA"/>
</dbReference>